<dbReference type="Pfam" id="PF22807">
    <property type="entry name" value="TrAA12"/>
    <property type="match status" value="1"/>
</dbReference>
<dbReference type="PANTHER" id="PTHR19328">
    <property type="entry name" value="HEDGEHOG-INTERACTING PROTEIN"/>
    <property type="match status" value="1"/>
</dbReference>
<evidence type="ECO:0000313" key="3">
    <source>
        <dbReference type="EMBL" id="RDC57971.1"/>
    </source>
</evidence>
<keyword evidence="4" id="KW-1185">Reference proteome</keyword>
<evidence type="ECO:0000259" key="2">
    <source>
        <dbReference type="Pfam" id="PF22807"/>
    </source>
</evidence>
<proteinExistence type="predicted"/>
<feature type="signal peptide" evidence="1">
    <location>
        <begin position="1"/>
        <end position="24"/>
    </location>
</feature>
<dbReference type="Gene3D" id="2.120.10.30">
    <property type="entry name" value="TolB, C-terminal domain"/>
    <property type="match status" value="1"/>
</dbReference>
<dbReference type="Proteomes" id="UP000253961">
    <property type="component" value="Unassembled WGS sequence"/>
</dbReference>
<dbReference type="OrthoDB" id="9811395at2"/>
<dbReference type="EMBL" id="QPKV01000002">
    <property type="protein sequence ID" value="RDC57971.1"/>
    <property type="molecule type" value="Genomic_DNA"/>
</dbReference>
<dbReference type="InterPro" id="IPR011042">
    <property type="entry name" value="6-blade_b-propeller_TolB-like"/>
</dbReference>
<organism evidence="3 4">
    <name type="scientific">Pedobacter chinensis</name>
    <dbReference type="NCBI Taxonomy" id="2282421"/>
    <lineage>
        <taxon>Bacteria</taxon>
        <taxon>Pseudomonadati</taxon>
        <taxon>Bacteroidota</taxon>
        <taxon>Sphingobacteriia</taxon>
        <taxon>Sphingobacteriales</taxon>
        <taxon>Sphingobacteriaceae</taxon>
        <taxon>Pedobacter</taxon>
    </lineage>
</organism>
<feature type="domain" description="Pyrroloquinoline quinone-dependent pyranose dehydrogenase beta-propeller" evidence="2">
    <location>
        <begin position="57"/>
        <end position="396"/>
    </location>
</feature>
<dbReference type="AlphaFoldDB" id="A0A369PZ51"/>
<keyword evidence="1" id="KW-0732">Signal</keyword>
<dbReference type="RefSeq" id="WP_115401392.1">
    <property type="nucleotide sequence ID" value="NZ_QPKV01000002.1"/>
</dbReference>
<feature type="chain" id="PRO_5016713346" evidence="1">
    <location>
        <begin position="25"/>
        <end position="401"/>
    </location>
</feature>
<comment type="caution">
    <text evidence="3">The sequence shown here is derived from an EMBL/GenBank/DDBJ whole genome shotgun (WGS) entry which is preliminary data.</text>
</comment>
<dbReference type="SUPFAM" id="SSF50952">
    <property type="entry name" value="Soluble quinoprotein glucose dehydrogenase"/>
    <property type="match status" value="1"/>
</dbReference>
<protein>
    <submittedName>
        <fullName evidence="3">Glucose dehydrogenase</fullName>
    </submittedName>
</protein>
<evidence type="ECO:0000256" key="1">
    <source>
        <dbReference type="SAM" id="SignalP"/>
    </source>
</evidence>
<gene>
    <name evidence="3" type="ORF">DU508_03195</name>
</gene>
<dbReference type="InterPro" id="IPR011041">
    <property type="entry name" value="Quinoprot_gluc/sorb_DH_b-prop"/>
</dbReference>
<sequence>MKKIAFNSIGLLSCLFFFVSNAFAQKGHPAKTPTTVSVSTFYPQHEDFNQQLISRLKVPSGYKVEAVATGLGKPRMMAVNDQGGLYITRRDVGDVLLLEDKDGDGKLESLKTVWSNFLGVHGITIHDGYLYLCSDKALKRGKLNPDGSLHDTVTLISDLPEGSQHDNRVIAFGPDNLLYISVGSSCNDCAETNPEHATILQVQSDFKTRKIYARGLRNTIGFDWHPQTKEMWGADNGTDWRSDDMPPEELNKILPDKDYGWPRVFAKQQVDETREDPIGTTKAAYAKTTEPSVMEFPAHSAPIDFKFLTKATAFPKDFQDDALVCWHGSWNRKKPEGYKVQRIKFENGQPTGVEDFFSGFLSSDGKTRFGRPAGLAISNKGTVYISDDESGVIYSVIPLNK</sequence>
<reference evidence="3 4" key="1">
    <citation type="submission" date="2018-07" db="EMBL/GenBank/DDBJ databases">
        <title>Pedobacter sp. nov., isolated from soil.</title>
        <authorList>
            <person name="Zhou L.Y."/>
            <person name="Du Z.J."/>
        </authorList>
    </citation>
    <scope>NUCLEOTIDE SEQUENCE [LARGE SCALE GENOMIC DNA]</scope>
    <source>
        <strain evidence="3 4">JDX94</strain>
    </source>
</reference>
<dbReference type="InterPro" id="IPR054539">
    <property type="entry name" value="Beta-prop_PDH"/>
</dbReference>
<dbReference type="PANTHER" id="PTHR19328:SF53">
    <property type="entry name" value="MEMBRANE PROTEIN"/>
    <property type="match status" value="1"/>
</dbReference>
<name>A0A369PZ51_9SPHI</name>
<accession>A0A369PZ51</accession>
<evidence type="ECO:0000313" key="4">
    <source>
        <dbReference type="Proteomes" id="UP000253961"/>
    </source>
</evidence>